<dbReference type="Pfam" id="PF12819">
    <property type="entry name" value="Malectin_like"/>
    <property type="match status" value="1"/>
</dbReference>
<accession>A0ABR2S9B3</accession>
<dbReference type="InterPro" id="IPR017441">
    <property type="entry name" value="Protein_kinase_ATP_BS"/>
</dbReference>
<proteinExistence type="predicted"/>
<keyword evidence="8 12" id="KW-1133">Transmembrane helix</keyword>
<dbReference type="InterPro" id="IPR024788">
    <property type="entry name" value="Malectin-like_Carb-bd_dom"/>
</dbReference>
<evidence type="ECO:0000256" key="7">
    <source>
        <dbReference type="ARBA" id="ARBA00022840"/>
    </source>
</evidence>
<sequence length="527" mass="57727">MDAQSLLLLVLTFFSLLFSAKPFVPSNYFLLNCGSNANASLYNRVFVADSVKPSSVSLSAERSVSLTDKNPSPSSPILYRTARVFTAVSSYEFYIKRNGTGTHLVRLHFSPFKAQDFNLASARFDVLANGFLLLRGFSAYNLVLKEFLLRIDGEVLEIMFSPLGNSGFAFVSAIEVFSAPKDFIIDDGARLINGNGIESYKNLTSQVLETVHRVNVGGLKLTPFNDSLWRTWIPDDGFLVFESAAKRAATTHVPNYQNGGATREIGPDNVYMTAQEMNRDNSTLNGIFNITWDFRVGSLGVPHLVRLHFCDIVSPALNQLYFNVYINDFSAYKDLDLSMLTFHVLSSPVYLDFVVDSDDSGVIRVSVGPSDLSTPSRINAILNGAEIMRLVNPIGLHAKSEKKSIWILVGFIVGGFLICCLAAAAVLLMFKCKKKKPKPPRRVESAGWTQLRVYGGSSYSRMSEGTGTTSPGPNGSLKIPFVDIQAATNNFDKSLIIGMGGFGTVYKGVLKDNTKVAVKRVGNDTGL</sequence>
<evidence type="ECO:0000256" key="8">
    <source>
        <dbReference type="ARBA" id="ARBA00022989"/>
    </source>
</evidence>
<reference evidence="15 16" key="1">
    <citation type="journal article" date="2024" name="G3 (Bethesda)">
        <title>Genome assembly of Hibiscus sabdariffa L. provides insights into metabolisms of medicinal natural products.</title>
        <authorList>
            <person name="Kim T."/>
        </authorList>
    </citation>
    <scope>NUCLEOTIDE SEQUENCE [LARGE SCALE GENOMIC DNA]</scope>
    <source>
        <strain evidence="15">TK-2024</strain>
        <tissue evidence="15">Old leaves</tissue>
    </source>
</reference>
<dbReference type="Gene3D" id="3.30.200.20">
    <property type="entry name" value="Phosphorylase Kinase, domain 1"/>
    <property type="match status" value="1"/>
</dbReference>
<dbReference type="Gene3D" id="2.60.120.430">
    <property type="entry name" value="Galactose-binding lectin"/>
    <property type="match status" value="2"/>
</dbReference>
<keyword evidence="2" id="KW-0723">Serine/threonine-protein kinase</keyword>
<evidence type="ECO:0000256" key="5">
    <source>
        <dbReference type="ARBA" id="ARBA00022729"/>
    </source>
</evidence>
<dbReference type="PROSITE" id="PS00107">
    <property type="entry name" value="PROTEIN_KINASE_ATP"/>
    <property type="match status" value="1"/>
</dbReference>
<keyword evidence="4 12" id="KW-0812">Transmembrane</keyword>
<evidence type="ECO:0000256" key="1">
    <source>
        <dbReference type="ARBA" id="ARBA00004479"/>
    </source>
</evidence>
<evidence type="ECO:0000256" key="13">
    <source>
        <dbReference type="SAM" id="SignalP"/>
    </source>
</evidence>
<evidence type="ECO:0000259" key="14">
    <source>
        <dbReference type="Pfam" id="PF12819"/>
    </source>
</evidence>
<dbReference type="PANTHER" id="PTHR34590:SF18">
    <property type="entry name" value="MALECTIN-LIKE DOMAIN-CONTAINING PROTEIN"/>
    <property type="match status" value="1"/>
</dbReference>
<keyword evidence="5 13" id="KW-0732">Signal</keyword>
<dbReference type="Proteomes" id="UP001396334">
    <property type="component" value="Unassembled WGS sequence"/>
</dbReference>
<evidence type="ECO:0000256" key="4">
    <source>
        <dbReference type="ARBA" id="ARBA00022692"/>
    </source>
</evidence>
<feature type="binding site" evidence="11">
    <location>
        <position position="519"/>
    </location>
    <ligand>
        <name>ATP</name>
        <dbReference type="ChEBI" id="CHEBI:30616"/>
    </ligand>
</feature>
<dbReference type="SUPFAM" id="SSF56112">
    <property type="entry name" value="Protein kinase-like (PK-like)"/>
    <property type="match status" value="1"/>
</dbReference>
<evidence type="ECO:0000256" key="2">
    <source>
        <dbReference type="ARBA" id="ARBA00022527"/>
    </source>
</evidence>
<dbReference type="EMBL" id="JBBPBN010000016">
    <property type="protein sequence ID" value="KAK9021820.1"/>
    <property type="molecule type" value="Genomic_DNA"/>
</dbReference>
<keyword evidence="6 11" id="KW-0547">Nucleotide-binding</keyword>
<evidence type="ECO:0000313" key="15">
    <source>
        <dbReference type="EMBL" id="KAK9021820.1"/>
    </source>
</evidence>
<keyword evidence="2" id="KW-0418">Kinase</keyword>
<evidence type="ECO:0000256" key="6">
    <source>
        <dbReference type="ARBA" id="ARBA00022741"/>
    </source>
</evidence>
<evidence type="ECO:0000256" key="12">
    <source>
        <dbReference type="SAM" id="Phobius"/>
    </source>
</evidence>
<gene>
    <name evidence="15" type="ORF">V6N11_011788</name>
</gene>
<feature type="signal peptide" evidence="13">
    <location>
        <begin position="1"/>
        <end position="22"/>
    </location>
</feature>
<comment type="subcellular location">
    <subcellularLocation>
        <location evidence="1">Membrane</location>
        <topology evidence="1">Single-pass type I membrane protein</topology>
    </subcellularLocation>
</comment>
<feature type="domain" description="Malectin-like" evidence="14">
    <location>
        <begin position="31"/>
        <end position="389"/>
    </location>
</feature>
<evidence type="ECO:0000256" key="10">
    <source>
        <dbReference type="ARBA" id="ARBA00023180"/>
    </source>
</evidence>
<evidence type="ECO:0000256" key="9">
    <source>
        <dbReference type="ARBA" id="ARBA00023136"/>
    </source>
</evidence>
<keyword evidence="7 11" id="KW-0067">ATP-binding</keyword>
<evidence type="ECO:0000256" key="3">
    <source>
        <dbReference type="ARBA" id="ARBA00022679"/>
    </source>
</evidence>
<protein>
    <recommendedName>
        <fullName evidence="14">Malectin-like domain-containing protein</fullName>
    </recommendedName>
</protein>
<keyword evidence="16" id="KW-1185">Reference proteome</keyword>
<evidence type="ECO:0000313" key="16">
    <source>
        <dbReference type="Proteomes" id="UP001396334"/>
    </source>
</evidence>
<dbReference type="InterPro" id="IPR011009">
    <property type="entry name" value="Kinase-like_dom_sf"/>
</dbReference>
<organism evidence="15 16">
    <name type="scientific">Hibiscus sabdariffa</name>
    <name type="common">roselle</name>
    <dbReference type="NCBI Taxonomy" id="183260"/>
    <lineage>
        <taxon>Eukaryota</taxon>
        <taxon>Viridiplantae</taxon>
        <taxon>Streptophyta</taxon>
        <taxon>Embryophyta</taxon>
        <taxon>Tracheophyta</taxon>
        <taxon>Spermatophyta</taxon>
        <taxon>Magnoliopsida</taxon>
        <taxon>eudicotyledons</taxon>
        <taxon>Gunneridae</taxon>
        <taxon>Pentapetalae</taxon>
        <taxon>rosids</taxon>
        <taxon>malvids</taxon>
        <taxon>Malvales</taxon>
        <taxon>Malvaceae</taxon>
        <taxon>Malvoideae</taxon>
        <taxon>Hibiscus</taxon>
    </lineage>
</organism>
<name>A0ABR2S9B3_9ROSI</name>
<feature type="transmembrane region" description="Helical" evidence="12">
    <location>
        <begin position="405"/>
        <end position="430"/>
    </location>
</feature>
<feature type="chain" id="PRO_5045280238" description="Malectin-like domain-containing protein" evidence="13">
    <location>
        <begin position="23"/>
        <end position="527"/>
    </location>
</feature>
<dbReference type="PANTHER" id="PTHR34590">
    <property type="entry name" value="OS03G0124300 PROTEIN-RELATED"/>
    <property type="match status" value="1"/>
</dbReference>
<evidence type="ECO:0000256" key="11">
    <source>
        <dbReference type="PROSITE-ProRule" id="PRU10141"/>
    </source>
</evidence>
<comment type="caution">
    <text evidence="15">The sequence shown here is derived from an EMBL/GenBank/DDBJ whole genome shotgun (WGS) entry which is preliminary data.</text>
</comment>
<dbReference type="InterPro" id="IPR045272">
    <property type="entry name" value="ANXUR1/2-like"/>
</dbReference>
<keyword evidence="9 12" id="KW-0472">Membrane</keyword>
<keyword evidence="3" id="KW-0808">Transferase</keyword>
<keyword evidence="10" id="KW-0325">Glycoprotein</keyword>